<feature type="transmembrane region" description="Helical" evidence="1">
    <location>
        <begin position="412"/>
        <end position="429"/>
    </location>
</feature>
<feature type="transmembrane region" description="Helical" evidence="1">
    <location>
        <begin position="389"/>
        <end position="405"/>
    </location>
</feature>
<proteinExistence type="predicted"/>
<organism evidence="2 3">
    <name type="scientific">Flavobacterium enshiense DK69</name>
    <dbReference type="NCBI Taxonomy" id="1107311"/>
    <lineage>
        <taxon>Bacteria</taxon>
        <taxon>Pseudomonadati</taxon>
        <taxon>Bacteroidota</taxon>
        <taxon>Flavobacteriia</taxon>
        <taxon>Flavobacteriales</taxon>
        <taxon>Flavobacteriaceae</taxon>
        <taxon>Flavobacterium</taxon>
    </lineage>
</organism>
<feature type="transmembrane region" description="Helical" evidence="1">
    <location>
        <begin position="356"/>
        <end position="377"/>
    </location>
</feature>
<evidence type="ECO:0008006" key="4">
    <source>
        <dbReference type="Google" id="ProtNLM"/>
    </source>
</evidence>
<reference evidence="2 3" key="2">
    <citation type="journal article" date="2015" name="Stand. Genomic Sci.">
        <title>High quality draft genomic sequence of Flavobacterium enshiense DK69(T) and comparison among Flavobacterium genomes.</title>
        <authorList>
            <person name="Zeng Z."/>
            <person name="Chen C."/>
            <person name="Du H."/>
            <person name="Wang G."/>
            <person name="Li M."/>
        </authorList>
    </citation>
    <scope>NUCLEOTIDE SEQUENCE [LARGE SCALE GENOMIC DNA]</scope>
    <source>
        <strain evidence="2 3">DK69</strain>
    </source>
</reference>
<dbReference type="Proteomes" id="UP000030149">
    <property type="component" value="Unassembled WGS sequence"/>
</dbReference>
<name>A0A0A2MUE6_9FLAO</name>
<keyword evidence="1" id="KW-1133">Transmembrane helix</keyword>
<reference evidence="3" key="1">
    <citation type="submission" date="2013-09" db="EMBL/GenBank/DDBJ databases">
        <authorList>
            <person name="Zeng Z."/>
            <person name="Chen C."/>
        </authorList>
    </citation>
    <scope>NUCLEOTIDE SEQUENCE [LARGE SCALE GENOMIC DNA]</scope>
    <source>
        <strain evidence="3">DK69</strain>
    </source>
</reference>
<evidence type="ECO:0000313" key="3">
    <source>
        <dbReference type="Proteomes" id="UP000030149"/>
    </source>
</evidence>
<keyword evidence="1" id="KW-0812">Transmembrane</keyword>
<feature type="transmembrane region" description="Helical" evidence="1">
    <location>
        <begin position="85"/>
        <end position="111"/>
    </location>
</feature>
<dbReference type="STRING" id="1107311.Q767_04990"/>
<dbReference type="RefSeq" id="WP_035629969.1">
    <property type="nucleotide sequence ID" value="NZ_AVCS01000009.1"/>
</dbReference>
<feature type="transmembrane region" description="Helical" evidence="1">
    <location>
        <begin position="29"/>
        <end position="46"/>
    </location>
</feature>
<feature type="transmembrane region" description="Helical" evidence="1">
    <location>
        <begin position="131"/>
        <end position="148"/>
    </location>
</feature>
<feature type="transmembrane region" description="Helical" evidence="1">
    <location>
        <begin position="183"/>
        <end position="207"/>
    </location>
</feature>
<dbReference type="PATRIC" id="fig|1107311.5.peg.2201"/>
<protein>
    <recommendedName>
        <fullName evidence="4">Glycosyltransferase RgtA/B/C/D-like domain-containing protein</fullName>
    </recommendedName>
</protein>
<gene>
    <name evidence="2" type="ORF">Q767_04990</name>
</gene>
<dbReference type="AlphaFoldDB" id="A0A0A2MUE6"/>
<keyword evidence="3" id="KW-1185">Reference proteome</keyword>
<dbReference type="OrthoDB" id="870437at2"/>
<evidence type="ECO:0000256" key="1">
    <source>
        <dbReference type="SAM" id="Phobius"/>
    </source>
</evidence>
<comment type="caution">
    <text evidence="2">The sequence shown here is derived from an EMBL/GenBank/DDBJ whole genome shotgun (WGS) entry which is preliminary data.</text>
</comment>
<dbReference type="EMBL" id="JRLZ01000004">
    <property type="protein sequence ID" value="KGO96277.1"/>
    <property type="molecule type" value="Genomic_DNA"/>
</dbReference>
<keyword evidence="1" id="KW-0472">Membrane</keyword>
<accession>A0A0A2MUE6</accession>
<evidence type="ECO:0000313" key="2">
    <source>
        <dbReference type="EMBL" id="KGO96277.1"/>
    </source>
</evidence>
<sequence length="438" mass="52443">MSTKIKLQETKKLFDFFNLSEFETAEKRIFFISCSLLIVFYIFRLISDSFFLSDSYEYLQVARIIYDFKYFDNDTDGFLLTKRPFVYPLFLAIVYNLKTVVILFIQSLFGILNNLILFKIFKKLGIPIKKLIVFLLLFTPSIFIYTQLIMADWLILLFLNILLLLLIQNWNTSNFKYIQILTVLLAFTKPVFYPFIYINFLFFGIYFLRKKIFSFWLFVPIIILQLYLNFNESKTGYRHFSSIENINLINYNLYYFKSSTQSVDEAEQWRKQVYSKKLKDETFKGQSIYLKALATKEIKDNFISYSFYHFYTAIRGTLDPGRFDLMTFFKKEDGNQGLLEALNGRKPLKSIFFNKYFVIYLLLIPIFLLNILKWFYFSTFVFKNRLNTRYWYLILLVAYHILITGPVNCARYMMPLQGIVFAFALVSFYQNKKEQTFA</sequence>
<feature type="transmembrane region" description="Helical" evidence="1">
    <location>
        <begin position="154"/>
        <end position="171"/>
    </location>
</feature>
<feature type="transmembrane region" description="Helical" evidence="1">
    <location>
        <begin position="213"/>
        <end position="230"/>
    </location>
</feature>